<dbReference type="AlphaFoldDB" id="A0A9P5N7C5"/>
<comment type="caution">
    <text evidence="1">The sequence shown here is derived from an EMBL/GenBank/DDBJ whole genome shotgun (WGS) entry which is preliminary data.</text>
</comment>
<name>A0A9P5N7C5_GYMJU</name>
<evidence type="ECO:0000313" key="2">
    <source>
        <dbReference type="Proteomes" id="UP000724874"/>
    </source>
</evidence>
<evidence type="ECO:0000313" key="1">
    <source>
        <dbReference type="EMBL" id="KAF8871623.1"/>
    </source>
</evidence>
<accession>A0A9P5N7C5</accession>
<dbReference type="InterPro" id="IPR032675">
    <property type="entry name" value="LRR_dom_sf"/>
</dbReference>
<evidence type="ECO:0008006" key="3">
    <source>
        <dbReference type="Google" id="ProtNLM"/>
    </source>
</evidence>
<dbReference type="Proteomes" id="UP000724874">
    <property type="component" value="Unassembled WGS sequence"/>
</dbReference>
<gene>
    <name evidence="1" type="ORF">CPB84DRAFT_1800584</name>
</gene>
<protein>
    <recommendedName>
        <fullName evidence="3">F-box domain-containing protein</fullName>
    </recommendedName>
</protein>
<dbReference type="Gene3D" id="3.80.10.10">
    <property type="entry name" value="Ribonuclease Inhibitor"/>
    <property type="match status" value="1"/>
</dbReference>
<organism evidence="1 2">
    <name type="scientific">Gymnopilus junonius</name>
    <name type="common">Spectacular rustgill mushroom</name>
    <name type="synonym">Gymnopilus spectabilis subsp. junonius</name>
    <dbReference type="NCBI Taxonomy" id="109634"/>
    <lineage>
        <taxon>Eukaryota</taxon>
        <taxon>Fungi</taxon>
        <taxon>Dikarya</taxon>
        <taxon>Basidiomycota</taxon>
        <taxon>Agaricomycotina</taxon>
        <taxon>Agaricomycetes</taxon>
        <taxon>Agaricomycetidae</taxon>
        <taxon>Agaricales</taxon>
        <taxon>Agaricineae</taxon>
        <taxon>Hymenogastraceae</taxon>
        <taxon>Gymnopilus</taxon>
    </lineage>
</organism>
<proteinExistence type="predicted"/>
<sequence length="449" mass="50419">MIDQNLDPITTHPPPLSYIIQQVPDDVLAEIFLSSLSDDIRDSSNPNKSPLLVTHICSQWRSVHKLLFEVGLQRIYDVGKEQAIKELVEQWLFRSGTGLSLDIVIRGRRTSLVMEVILQFASRWRQISFISPDRAGLDHLKTISSSAVPLLEEFSLGIGEEVADFRHREDYIPFGCLQAPMLRKLAIKRLPIDSLMNISGWERLTHLSLNAETEDTTAFSYESSRVITLLTLCTNLTSFTGTLSTMHPDAFIDQASVSLPFLSSLSIHQDTSNINISQNISLPNLTDLRIHQSAFIIGRSMLRGIVAQSGSALQSLTTDKMMYGAGELLGCLRNCPNLKSLTTQATFGLPLEERSYWDSNPQSRTWDDRFLRALTPSVDSEIICPKLEIFKCVQQVMFSDTVLLDFVKGRRGSTALKYVGVKMKDAPENELIISLLQPFIHEGLVFEFL</sequence>
<dbReference type="EMBL" id="JADNYJ010000298">
    <property type="protein sequence ID" value="KAF8871623.1"/>
    <property type="molecule type" value="Genomic_DNA"/>
</dbReference>
<reference evidence="1" key="1">
    <citation type="submission" date="2020-11" db="EMBL/GenBank/DDBJ databases">
        <authorList>
            <consortium name="DOE Joint Genome Institute"/>
            <person name="Ahrendt S."/>
            <person name="Riley R."/>
            <person name="Andreopoulos W."/>
            <person name="LaButti K."/>
            <person name="Pangilinan J."/>
            <person name="Ruiz-duenas F.J."/>
            <person name="Barrasa J.M."/>
            <person name="Sanchez-Garcia M."/>
            <person name="Camarero S."/>
            <person name="Miyauchi S."/>
            <person name="Serrano A."/>
            <person name="Linde D."/>
            <person name="Babiker R."/>
            <person name="Drula E."/>
            <person name="Ayuso-Fernandez I."/>
            <person name="Pacheco R."/>
            <person name="Padilla G."/>
            <person name="Ferreira P."/>
            <person name="Barriuso J."/>
            <person name="Kellner H."/>
            <person name="Castanera R."/>
            <person name="Alfaro M."/>
            <person name="Ramirez L."/>
            <person name="Pisabarro A.G."/>
            <person name="Kuo A."/>
            <person name="Tritt A."/>
            <person name="Lipzen A."/>
            <person name="He G."/>
            <person name="Yan M."/>
            <person name="Ng V."/>
            <person name="Cullen D."/>
            <person name="Martin F."/>
            <person name="Rosso M.-N."/>
            <person name="Henrissat B."/>
            <person name="Hibbett D."/>
            <person name="Martinez A.T."/>
            <person name="Grigoriev I.V."/>
        </authorList>
    </citation>
    <scope>NUCLEOTIDE SEQUENCE</scope>
    <source>
        <strain evidence="1">AH 44721</strain>
    </source>
</reference>
<keyword evidence="2" id="KW-1185">Reference proteome</keyword>
<dbReference type="SUPFAM" id="SSF52047">
    <property type="entry name" value="RNI-like"/>
    <property type="match status" value="1"/>
</dbReference>